<accession>A0A183J1H4</accession>
<dbReference type="AlphaFoldDB" id="A0A183J1H4"/>
<evidence type="ECO:0000313" key="2">
    <source>
        <dbReference type="Proteomes" id="UP000270296"/>
    </source>
</evidence>
<sequence>MNNTTTKKFFMLNDPSICSCVPTPIIIYNCYKRFINNTAIMINQIKGLRGCNLLTLR</sequence>
<dbReference type="WBParaSite" id="SBAD_0001007101-mRNA-1">
    <property type="protein sequence ID" value="SBAD_0001007101-mRNA-1"/>
    <property type="gene ID" value="SBAD_0001007101"/>
</dbReference>
<protein>
    <submittedName>
        <fullName evidence="1 3">Uncharacterized protein</fullName>
    </submittedName>
</protein>
<dbReference type="Proteomes" id="UP000270296">
    <property type="component" value="Unassembled WGS sequence"/>
</dbReference>
<evidence type="ECO:0000313" key="3">
    <source>
        <dbReference type="WBParaSite" id="SBAD_0001007101-mRNA-1"/>
    </source>
</evidence>
<gene>
    <name evidence="1" type="ORF">SBAD_LOCUS9722</name>
</gene>
<organism evidence="3">
    <name type="scientific">Soboliphyme baturini</name>
    <dbReference type="NCBI Taxonomy" id="241478"/>
    <lineage>
        <taxon>Eukaryota</taxon>
        <taxon>Metazoa</taxon>
        <taxon>Ecdysozoa</taxon>
        <taxon>Nematoda</taxon>
        <taxon>Enoplea</taxon>
        <taxon>Dorylaimia</taxon>
        <taxon>Dioctophymatida</taxon>
        <taxon>Dioctophymatoidea</taxon>
        <taxon>Soboliphymatidae</taxon>
        <taxon>Soboliphyme</taxon>
    </lineage>
</organism>
<proteinExistence type="predicted"/>
<dbReference type="EMBL" id="UZAM01013082">
    <property type="protein sequence ID" value="VDP25304.1"/>
    <property type="molecule type" value="Genomic_DNA"/>
</dbReference>
<keyword evidence="2" id="KW-1185">Reference proteome</keyword>
<name>A0A183J1H4_9BILA</name>
<dbReference type="OrthoDB" id="2015515at2759"/>
<reference evidence="1 2" key="2">
    <citation type="submission" date="2018-11" db="EMBL/GenBank/DDBJ databases">
        <authorList>
            <consortium name="Pathogen Informatics"/>
        </authorList>
    </citation>
    <scope>NUCLEOTIDE SEQUENCE [LARGE SCALE GENOMIC DNA]</scope>
</reference>
<evidence type="ECO:0000313" key="1">
    <source>
        <dbReference type="EMBL" id="VDP25304.1"/>
    </source>
</evidence>
<reference evidence="3" key="1">
    <citation type="submission" date="2016-06" db="UniProtKB">
        <authorList>
            <consortium name="WormBaseParasite"/>
        </authorList>
    </citation>
    <scope>IDENTIFICATION</scope>
</reference>